<protein>
    <submittedName>
        <fullName evidence="1">Uncharacterized protein</fullName>
    </submittedName>
</protein>
<dbReference type="EMBL" id="PVTP01000003">
    <property type="protein sequence ID" value="PRY78803.1"/>
    <property type="molecule type" value="Genomic_DNA"/>
</dbReference>
<name>A0A2T0W1I9_9RHOB</name>
<comment type="caution">
    <text evidence="1">The sequence shown here is derived from an EMBL/GenBank/DDBJ whole genome shotgun (WGS) entry which is preliminary data.</text>
</comment>
<accession>A0A2T0W1I9</accession>
<proteinExistence type="predicted"/>
<evidence type="ECO:0000313" key="1">
    <source>
        <dbReference type="EMBL" id="PRY78803.1"/>
    </source>
</evidence>
<evidence type="ECO:0000313" key="2">
    <source>
        <dbReference type="Proteomes" id="UP000238007"/>
    </source>
</evidence>
<reference evidence="1 2" key="1">
    <citation type="submission" date="2018-03" db="EMBL/GenBank/DDBJ databases">
        <title>Genomic Encyclopedia of Archaeal and Bacterial Type Strains, Phase II (KMG-II): from individual species to whole genera.</title>
        <authorList>
            <person name="Goeker M."/>
        </authorList>
    </citation>
    <scope>NUCLEOTIDE SEQUENCE [LARGE SCALE GENOMIC DNA]</scope>
    <source>
        <strain evidence="1 2">DSM 101533</strain>
    </source>
</reference>
<dbReference type="Proteomes" id="UP000238007">
    <property type="component" value="Unassembled WGS sequence"/>
</dbReference>
<dbReference type="AlphaFoldDB" id="A0A2T0W1I9"/>
<organism evidence="1 2">
    <name type="scientific">Yoonia maritima</name>
    <dbReference type="NCBI Taxonomy" id="1435347"/>
    <lineage>
        <taxon>Bacteria</taxon>
        <taxon>Pseudomonadati</taxon>
        <taxon>Pseudomonadota</taxon>
        <taxon>Alphaproteobacteria</taxon>
        <taxon>Rhodobacterales</taxon>
        <taxon>Paracoccaceae</taxon>
        <taxon>Yoonia</taxon>
    </lineage>
</organism>
<gene>
    <name evidence="1" type="ORF">CLV80_103128</name>
</gene>
<keyword evidence="2" id="KW-1185">Reference proteome</keyword>
<sequence length="91" mass="9887">MVVRPEISNNWRKTLPFPAVIRLTRAKKGGPKPPCSLVDQAHSLCTARFIACGLIYAEDERTRPGFFYAALSTSNTAVHPFAASVSIALIA</sequence>